<feature type="signal peptide" evidence="1">
    <location>
        <begin position="1"/>
        <end position="21"/>
    </location>
</feature>
<accession>A0AAV6ZWQ7</accession>
<gene>
    <name evidence="2" type="ORF">GDO81_004202</name>
</gene>
<sequence>MLRFVTLLVLLVTTWNQQVASSKCGDKCSSKEHGELYSLLDKTETAINNILQSEDHKKIVQDITKKMKSKICDLDLTANEMSEIIKMSEGFLRQIQDGKITEDFIISLLNNDPMKHIDSFIEILRKKKNNEH</sequence>
<evidence type="ECO:0000256" key="1">
    <source>
        <dbReference type="SAM" id="SignalP"/>
    </source>
</evidence>
<proteinExistence type="predicted"/>
<keyword evidence="3" id="KW-1185">Reference proteome</keyword>
<name>A0AAV6ZWQ7_ENGPU</name>
<evidence type="ECO:0000313" key="3">
    <source>
        <dbReference type="Proteomes" id="UP000824782"/>
    </source>
</evidence>
<evidence type="ECO:0000313" key="2">
    <source>
        <dbReference type="EMBL" id="KAG8551655.1"/>
    </source>
</evidence>
<feature type="chain" id="PRO_5043731233" evidence="1">
    <location>
        <begin position="22"/>
        <end position="132"/>
    </location>
</feature>
<dbReference type="Proteomes" id="UP000824782">
    <property type="component" value="Unassembled WGS sequence"/>
</dbReference>
<dbReference type="AlphaFoldDB" id="A0AAV6ZWQ7"/>
<comment type="caution">
    <text evidence="2">The sequence shown here is derived from an EMBL/GenBank/DDBJ whole genome shotgun (WGS) entry which is preliminary data.</text>
</comment>
<dbReference type="EMBL" id="WNYA01000011">
    <property type="protein sequence ID" value="KAG8551655.1"/>
    <property type="molecule type" value="Genomic_DNA"/>
</dbReference>
<protein>
    <submittedName>
        <fullName evidence="2">Uncharacterized protein</fullName>
    </submittedName>
</protein>
<keyword evidence="1" id="KW-0732">Signal</keyword>
<reference evidence="2" key="1">
    <citation type="thesis" date="2020" institute="ProQuest LLC" country="789 East Eisenhower Parkway, Ann Arbor, MI, USA">
        <title>Comparative Genomics and Chromosome Evolution.</title>
        <authorList>
            <person name="Mudd A.B."/>
        </authorList>
    </citation>
    <scope>NUCLEOTIDE SEQUENCE</scope>
    <source>
        <strain evidence="2">237g6f4</strain>
        <tissue evidence="2">Blood</tissue>
    </source>
</reference>
<organism evidence="2 3">
    <name type="scientific">Engystomops pustulosus</name>
    <name type="common">Tungara frog</name>
    <name type="synonym">Physalaemus pustulosus</name>
    <dbReference type="NCBI Taxonomy" id="76066"/>
    <lineage>
        <taxon>Eukaryota</taxon>
        <taxon>Metazoa</taxon>
        <taxon>Chordata</taxon>
        <taxon>Craniata</taxon>
        <taxon>Vertebrata</taxon>
        <taxon>Euteleostomi</taxon>
        <taxon>Amphibia</taxon>
        <taxon>Batrachia</taxon>
        <taxon>Anura</taxon>
        <taxon>Neobatrachia</taxon>
        <taxon>Hyloidea</taxon>
        <taxon>Leptodactylidae</taxon>
        <taxon>Leiuperinae</taxon>
        <taxon>Engystomops</taxon>
    </lineage>
</organism>